<gene>
    <name evidence="2" type="ORF">ACAOBT_LOCUS13824</name>
</gene>
<feature type="region of interest" description="Disordered" evidence="1">
    <location>
        <begin position="48"/>
        <end position="73"/>
    </location>
</feature>
<evidence type="ECO:0000313" key="2">
    <source>
        <dbReference type="EMBL" id="CAH1980143.1"/>
    </source>
</evidence>
<organism evidence="2 3">
    <name type="scientific">Acanthoscelides obtectus</name>
    <name type="common">Bean weevil</name>
    <name type="synonym">Bruchus obtectus</name>
    <dbReference type="NCBI Taxonomy" id="200917"/>
    <lineage>
        <taxon>Eukaryota</taxon>
        <taxon>Metazoa</taxon>
        <taxon>Ecdysozoa</taxon>
        <taxon>Arthropoda</taxon>
        <taxon>Hexapoda</taxon>
        <taxon>Insecta</taxon>
        <taxon>Pterygota</taxon>
        <taxon>Neoptera</taxon>
        <taxon>Endopterygota</taxon>
        <taxon>Coleoptera</taxon>
        <taxon>Polyphaga</taxon>
        <taxon>Cucujiformia</taxon>
        <taxon>Chrysomeloidea</taxon>
        <taxon>Chrysomelidae</taxon>
        <taxon>Bruchinae</taxon>
        <taxon>Bruchini</taxon>
        <taxon>Acanthoscelides</taxon>
    </lineage>
</organism>
<dbReference type="AlphaFoldDB" id="A0A9P0KRM7"/>
<dbReference type="EMBL" id="CAKOFQ010006890">
    <property type="protein sequence ID" value="CAH1980143.1"/>
    <property type="molecule type" value="Genomic_DNA"/>
</dbReference>
<evidence type="ECO:0000256" key="1">
    <source>
        <dbReference type="SAM" id="MobiDB-lite"/>
    </source>
</evidence>
<reference evidence="2" key="1">
    <citation type="submission" date="2022-03" db="EMBL/GenBank/DDBJ databases">
        <authorList>
            <person name="Sayadi A."/>
        </authorList>
    </citation>
    <scope>NUCLEOTIDE SEQUENCE</scope>
</reference>
<sequence>MPHVEIVFNQLQKVCTDSVKVKNDLENFEAAIQTIREQMDSFIDEIERVHRETDEPPRKKRQVEEGSKKREAL</sequence>
<dbReference type="Proteomes" id="UP001152888">
    <property type="component" value="Unassembled WGS sequence"/>
</dbReference>
<name>A0A9P0KRM7_ACAOB</name>
<keyword evidence="3" id="KW-1185">Reference proteome</keyword>
<accession>A0A9P0KRM7</accession>
<protein>
    <submittedName>
        <fullName evidence="2">Uncharacterized protein</fullName>
    </submittedName>
</protein>
<comment type="caution">
    <text evidence="2">The sequence shown here is derived from an EMBL/GenBank/DDBJ whole genome shotgun (WGS) entry which is preliminary data.</text>
</comment>
<proteinExistence type="predicted"/>
<dbReference type="OrthoDB" id="6617004at2759"/>
<evidence type="ECO:0000313" key="3">
    <source>
        <dbReference type="Proteomes" id="UP001152888"/>
    </source>
</evidence>